<accession>A0ACC2FY22</accession>
<sequence length="99" mass="11170">MNMEKVLRRRRRPSTVCVVFSQRSRPTQSPKPDSILMPGKKMRTDQCGGAENHAGCIEHHNVHIGTRRGESSDNRSQSASVIPRQWAHAHGKTTKEARN</sequence>
<gene>
    <name evidence="1" type="ORF">DPEC_G00234570</name>
</gene>
<proteinExistence type="predicted"/>
<dbReference type="Proteomes" id="UP001157502">
    <property type="component" value="Chromosome 20"/>
</dbReference>
<keyword evidence="2" id="KW-1185">Reference proteome</keyword>
<evidence type="ECO:0000313" key="1">
    <source>
        <dbReference type="EMBL" id="KAJ7996198.1"/>
    </source>
</evidence>
<name>A0ACC2FY22_DALPE</name>
<evidence type="ECO:0000313" key="2">
    <source>
        <dbReference type="Proteomes" id="UP001157502"/>
    </source>
</evidence>
<dbReference type="EMBL" id="CM055747">
    <property type="protein sequence ID" value="KAJ7996198.1"/>
    <property type="molecule type" value="Genomic_DNA"/>
</dbReference>
<protein>
    <submittedName>
        <fullName evidence="1">Uncharacterized protein</fullName>
    </submittedName>
</protein>
<comment type="caution">
    <text evidence="1">The sequence shown here is derived from an EMBL/GenBank/DDBJ whole genome shotgun (WGS) entry which is preliminary data.</text>
</comment>
<reference evidence="1" key="1">
    <citation type="submission" date="2021-05" db="EMBL/GenBank/DDBJ databases">
        <authorList>
            <person name="Pan Q."/>
            <person name="Jouanno E."/>
            <person name="Zahm M."/>
            <person name="Klopp C."/>
            <person name="Cabau C."/>
            <person name="Louis A."/>
            <person name="Berthelot C."/>
            <person name="Parey E."/>
            <person name="Roest Crollius H."/>
            <person name="Montfort J."/>
            <person name="Robinson-Rechavi M."/>
            <person name="Bouchez O."/>
            <person name="Lampietro C."/>
            <person name="Lopez Roques C."/>
            <person name="Donnadieu C."/>
            <person name="Postlethwait J."/>
            <person name="Bobe J."/>
            <person name="Dillon D."/>
            <person name="Chandos A."/>
            <person name="von Hippel F."/>
            <person name="Guiguen Y."/>
        </authorList>
    </citation>
    <scope>NUCLEOTIDE SEQUENCE</scope>
    <source>
        <strain evidence="1">YG-Jan2019</strain>
    </source>
</reference>
<organism evidence="1 2">
    <name type="scientific">Dallia pectoralis</name>
    <name type="common">Alaska blackfish</name>
    <dbReference type="NCBI Taxonomy" id="75939"/>
    <lineage>
        <taxon>Eukaryota</taxon>
        <taxon>Metazoa</taxon>
        <taxon>Chordata</taxon>
        <taxon>Craniata</taxon>
        <taxon>Vertebrata</taxon>
        <taxon>Euteleostomi</taxon>
        <taxon>Actinopterygii</taxon>
        <taxon>Neopterygii</taxon>
        <taxon>Teleostei</taxon>
        <taxon>Protacanthopterygii</taxon>
        <taxon>Esociformes</taxon>
        <taxon>Umbridae</taxon>
        <taxon>Dallia</taxon>
    </lineage>
</organism>